<dbReference type="Proteomes" id="UP000288096">
    <property type="component" value="Unassembled WGS sequence"/>
</dbReference>
<dbReference type="OrthoDB" id="9764467at2"/>
<dbReference type="RefSeq" id="WP_124328672.1">
    <property type="nucleotide sequence ID" value="NZ_BEXT01000001.1"/>
</dbReference>
<dbReference type="PANTHER" id="PTHR41259:SF1">
    <property type="entry name" value="DOUBLE-STRAND BREAK REPAIR RAD50 ATPASE, PUTATIVE-RELATED"/>
    <property type="match status" value="1"/>
</dbReference>
<keyword evidence="3" id="KW-1185">Reference proteome</keyword>
<evidence type="ECO:0008006" key="4">
    <source>
        <dbReference type="Google" id="ProtNLM"/>
    </source>
</evidence>
<evidence type="ECO:0000256" key="1">
    <source>
        <dbReference type="SAM" id="Coils"/>
    </source>
</evidence>
<dbReference type="AlphaFoldDB" id="A0A401FWN8"/>
<reference evidence="3" key="2">
    <citation type="submission" date="2019-01" db="EMBL/GenBank/DDBJ databases">
        <title>Genome sequence of Desulfonema ishimotonii strain Tokyo 01.</title>
        <authorList>
            <person name="Fukui M."/>
        </authorList>
    </citation>
    <scope>NUCLEOTIDE SEQUENCE [LARGE SCALE GENOMIC DNA]</scope>
    <source>
        <strain evidence="3">Tokyo 01</strain>
    </source>
</reference>
<feature type="coiled-coil region" evidence="1">
    <location>
        <begin position="403"/>
        <end position="469"/>
    </location>
</feature>
<evidence type="ECO:0000313" key="2">
    <source>
        <dbReference type="EMBL" id="GBC61371.1"/>
    </source>
</evidence>
<proteinExistence type="predicted"/>
<dbReference type="EMBL" id="BEXT01000001">
    <property type="protein sequence ID" value="GBC61371.1"/>
    <property type="molecule type" value="Genomic_DNA"/>
</dbReference>
<reference evidence="3" key="1">
    <citation type="submission" date="2017-11" db="EMBL/GenBank/DDBJ databases">
        <authorList>
            <person name="Watanabe M."/>
            <person name="Kojima H."/>
        </authorList>
    </citation>
    <scope>NUCLEOTIDE SEQUENCE [LARGE SCALE GENOMIC DNA]</scope>
    <source>
        <strain evidence="3">Tokyo 01</strain>
    </source>
</reference>
<name>A0A401FWN8_9BACT</name>
<gene>
    <name evidence="2" type="ORF">DENIS_2331</name>
</gene>
<accession>A0A401FWN8</accession>
<organism evidence="2 3">
    <name type="scientific">Desulfonema ishimotonii</name>
    <dbReference type="NCBI Taxonomy" id="45657"/>
    <lineage>
        <taxon>Bacteria</taxon>
        <taxon>Pseudomonadati</taxon>
        <taxon>Thermodesulfobacteriota</taxon>
        <taxon>Desulfobacteria</taxon>
        <taxon>Desulfobacterales</taxon>
        <taxon>Desulfococcaceae</taxon>
        <taxon>Desulfonema</taxon>
    </lineage>
</organism>
<protein>
    <recommendedName>
        <fullName evidence="4">Chromosome segregation protein SMC</fullName>
    </recommendedName>
</protein>
<comment type="caution">
    <text evidence="2">The sequence shown here is derived from an EMBL/GenBank/DDBJ whole genome shotgun (WGS) entry which is preliminary data.</text>
</comment>
<keyword evidence="1" id="KW-0175">Coiled coil</keyword>
<evidence type="ECO:0000313" key="3">
    <source>
        <dbReference type="Proteomes" id="UP000288096"/>
    </source>
</evidence>
<sequence>MALKKLPLWDGPLSALETLRVPSAETLDLFEDRLKNAGDAVTKRRAEAEEAARHLAETEVQIREISLAGEIPGEADLVAARKRRDEGWGVIRRMTETGDRAEDAASDFVAEFPPARRLSEAYEMSVRRADDLGDRLRREAERVARKAGLLARCEKEKAHQTYLINALGEAEAEQARARSEWAARWADTGITPRSPREMRVWASKQTALVEQLASFRENKAHTEEINAQILACRRDLSQALYDTGLPPSGDGERLNRLLAQARQAIEHAERCRVQREQALAERAQRQDELGEIRAKADQMVQELEAWRSRWETAVRPLGLDGNASPAQAGAVVEDLKALFDKLREAGVLEKRIHGMERDARNFGERVTSLIAREAPDMANLPPEQAVAELNDRLTRALKVSAEREELMRQFRQEEKALRNAKGSIAEIRARLDTMCAEARCDNFSDLPRAEERSRKRQQLEDALGQLEKQLIRLGAGATPEAFIREAEAVDPDTIGSRLSRLAEDITRMDARRTELDRTIGSEEKELERMDGSAKAAELAEAGQEILARLETDADQYIRLRLAAVVLNQAIERYREKHQGPILSRSSRLFARMTLGHLMRCGWRPATTGTW</sequence>
<dbReference type="PANTHER" id="PTHR41259">
    <property type="entry name" value="DOUBLE-STRAND BREAK REPAIR RAD50 ATPASE, PUTATIVE-RELATED"/>
    <property type="match status" value="1"/>
</dbReference>